<feature type="transmembrane region" description="Helical" evidence="10">
    <location>
        <begin position="170"/>
        <end position="189"/>
    </location>
</feature>
<feature type="transmembrane region" description="Helical" evidence="10">
    <location>
        <begin position="201"/>
        <end position="223"/>
    </location>
</feature>
<evidence type="ECO:0000256" key="1">
    <source>
        <dbReference type="ARBA" id="ARBA00004496"/>
    </source>
</evidence>
<evidence type="ECO:0000256" key="2">
    <source>
        <dbReference type="ARBA" id="ARBA00022490"/>
    </source>
</evidence>
<dbReference type="STRING" id="65357.A0A024FZF4"/>
<dbReference type="SUPFAM" id="SSF48452">
    <property type="entry name" value="TPR-like"/>
    <property type="match status" value="1"/>
</dbReference>
<dbReference type="PROSITE" id="PS50005">
    <property type="entry name" value="TPR"/>
    <property type="match status" value="1"/>
</dbReference>
<comment type="subunit">
    <text evidence="6">Monomer. Homodimer. Forms a complex composed of HOP and chaperones HSP70 and HSP90; the interaction is stronger in the absence of ATP. Interacts (via TPR 1, 2, 3, 7, 8 and 9 repeats) with HSP70 (via C-terminus); the interaction is direct and is stronger in the absence of ATP. Interacts (via TPR 4, 5 and 6 repeats) with HSP90 (via C-terminus); the interaction is direct.</text>
</comment>
<evidence type="ECO:0000313" key="13">
    <source>
        <dbReference type="Proteomes" id="UP000053237"/>
    </source>
</evidence>
<comment type="caution">
    <text evidence="12">The sequence shown here is derived from an EMBL/GenBank/DDBJ whole genome shotgun (WGS) entry which is preliminary data.</text>
</comment>
<evidence type="ECO:0000256" key="9">
    <source>
        <dbReference type="PROSITE-ProRule" id="PRU00339"/>
    </source>
</evidence>
<dbReference type="InParanoid" id="A0A024FZF4"/>
<reference evidence="12 13" key="1">
    <citation type="submission" date="2012-05" db="EMBL/GenBank/DDBJ databases">
        <title>Recombination and specialization in a pathogen metapopulation.</title>
        <authorList>
            <person name="Gardiner A."/>
            <person name="Kemen E."/>
            <person name="Schultz-Larsen T."/>
            <person name="MacLean D."/>
            <person name="Van Oosterhout C."/>
            <person name="Jones J.D.G."/>
        </authorList>
    </citation>
    <scope>NUCLEOTIDE SEQUENCE [LARGE SCALE GENOMIC DNA]</scope>
    <source>
        <strain evidence="12 13">Ac Nc2</strain>
    </source>
</reference>
<feature type="transmembrane region" description="Helical" evidence="10">
    <location>
        <begin position="235"/>
        <end position="257"/>
    </location>
</feature>
<organism evidence="12 13">
    <name type="scientific">Albugo candida</name>
    <dbReference type="NCBI Taxonomy" id="65357"/>
    <lineage>
        <taxon>Eukaryota</taxon>
        <taxon>Sar</taxon>
        <taxon>Stramenopiles</taxon>
        <taxon>Oomycota</taxon>
        <taxon>Peronosporomycetes</taxon>
        <taxon>Albuginales</taxon>
        <taxon>Albuginaceae</taxon>
        <taxon>Albugo</taxon>
    </lineage>
</organism>
<gene>
    <name evidence="12" type="ORF">BN9_002080</name>
</gene>
<accession>A0A024FZF4</accession>
<dbReference type="GO" id="GO:0051879">
    <property type="term" value="F:Hsp90 protein binding"/>
    <property type="evidence" value="ECO:0007669"/>
    <property type="project" value="TreeGrafter"/>
</dbReference>
<feature type="transmembrane region" description="Helical" evidence="10">
    <location>
        <begin position="719"/>
        <end position="741"/>
    </location>
</feature>
<comment type="subcellular location">
    <subcellularLocation>
        <location evidence="1">Cytoplasm</location>
    </subcellularLocation>
</comment>
<feature type="transmembrane region" description="Helical" evidence="10">
    <location>
        <begin position="915"/>
        <end position="934"/>
    </location>
</feature>
<evidence type="ECO:0000256" key="7">
    <source>
        <dbReference type="ARBA" id="ARBA00074766"/>
    </source>
</evidence>
<dbReference type="InterPro" id="IPR005344">
    <property type="entry name" value="TMEM33/Pom33"/>
</dbReference>
<feature type="domain" description="EF-hand" evidence="11">
    <location>
        <begin position="1020"/>
        <end position="1055"/>
    </location>
</feature>
<evidence type="ECO:0000256" key="3">
    <source>
        <dbReference type="ARBA" id="ARBA00022737"/>
    </source>
</evidence>
<dbReference type="SUPFAM" id="SSF47473">
    <property type="entry name" value="EF-hand"/>
    <property type="match status" value="1"/>
</dbReference>
<feature type="transmembrane region" description="Helical" evidence="10">
    <location>
        <begin position="521"/>
        <end position="539"/>
    </location>
</feature>
<dbReference type="SMART" id="SM00028">
    <property type="entry name" value="TPR"/>
    <property type="match status" value="3"/>
</dbReference>
<feature type="transmembrane region" description="Helical" evidence="10">
    <location>
        <begin position="328"/>
        <end position="352"/>
    </location>
</feature>
<proteinExistence type="predicted"/>
<keyword evidence="10" id="KW-0812">Transmembrane</keyword>
<feature type="transmembrane region" description="Helical" evidence="10">
    <location>
        <begin position="480"/>
        <end position="501"/>
    </location>
</feature>
<keyword evidence="10" id="KW-1133">Transmembrane helix</keyword>
<dbReference type="InterPro" id="IPR011992">
    <property type="entry name" value="EF-hand-dom_pair"/>
</dbReference>
<keyword evidence="4 9" id="KW-0802">TPR repeat</keyword>
<dbReference type="InterPro" id="IPR011990">
    <property type="entry name" value="TPR-like_helical_dom_sf"/>
</dbReference>
<dbReference type="PANTHER" id="PTHR22904:SF523">
    <property type="entry name" value="STRESS-INDUCED-PHOSPHOPROTEIN 1"/>
    <property type="match status" value="1"/>
</dbReference>
<sequence>MAWEQAKNRGNKAFSAGSYRDAIASFDEAIAIYEREELKGGSITGPSKLYVYYSNRSACYLKINDGLKALKDAEKCIALNPDWPKGYSRKGAALFQLGRYPEAYRTYQDGLKVDSSNVALLEGLQMVEQNLSTGKHTSASNSFTKPSSTVPTLRSFLFCDAKARFQTFQFLLRNLMILNFIMYCLPIGIPSHIAYGNFYKVALLNYVSYLAYTNGIPKLNLAYAQRILMDPTTQSLCHCLVFWMSSTYTLAMIPILLIEVVHVAAYLASLFKVLGLANTALIQTMNKQAVIPVCGFLISDPTFATLSSESKWAKVYHRVPIVAASIDVAIGIVLGLELLTPTRNFLLVILYWQLLRIRYMVSPPLQEAFRNLNIVILNIVHHPRCPTLIGKVYTKLQGTLKGMADPAQQAANGSGGVGSRCAIIIVLERNDIGAIEEAEIKRLGFSYLHISLLAYFCFDVVMGADKNKSSLFRVGVNVDFFLVMELLTGVVVFVMILELFLHRTDHYLERHPKYREMLRKVFGEFMILGFVGLLIKLAKEIFSVDPYADWMIGLQVADLIVFLVAVGLVIQSIVIFLLVRKKNIQLEKGDLVSTKYLIDLIEKRSAETKRASMIELITGNFHHKEESISTSDIPVVVELKIFRYFFLRKYNLPELFPFAQYLRYAENNQISHMIEVQFSTWLCLIMVALLLEVASRIGFELLEEWEENPFEITSKQDAVILAYVVFSVVLVIFHILVKWYLNGALLELLRFTLSKDLEEYQGPINTPTLEETSLLSCKKRALISNERFKKLHFIAKVETSSMQQENTSNAIAMLEIIRDQRSKVMGSFIDKHGHGASGPIHDDIGFQLLRKVFLFIINCGRLPASQKPDAISAHRVPLDHSVRTTQSSNANGIEVSGILGDGYTTWKPRMYSRKAWHFVVMSLLMLNAFYFSLYCECIIFQLKRIYHSYGLAPVVLIPLPLFINVLVLQAPIFKNFILISSICRFDDAAYGEVVDHLTETLQLRSEFIMCVREHMKTHNWSREDLHAAFMEHDPSRIGSITIDDMRLVLQSFGYSLSYFRFNNIVRVLFETRGFHVKYNQVERLLFVGDGMIEELNHASKAQGLTESEPSLHRGDTIPAASPSYTPYTARESVIRRVSSRALTNLYNLDYIDGSSVVIRDEPLERMKSSISDDYIKM</sequence>
<keyword evidence="13" id="KW-1185">Reference proteome</keyword>
<feature type="transmembrane region" description="Helical" evidence="10">
    <location>
        <begin position="946"/>
        <end position="968"/>
    </location>
</feature>
<dbReference type="PANTHER" id="PTHR22904">
    <property type="entry name" value="TPR REPEAT CONTAINING PROTEIN"/>
    <property type="match status" value="1"/>
</dbReference>
<dbReference type="EMBL" id="CAIX01000001">
    <property type="protein sequence ID" value="CCI39425.1"/>
    <property type="molecule type" value="Genomic_DNA"/>
</dbReference>
<name>A0A024FZF4_9STRA</name>
<feature type="repeat" description="TPR" evidence="9">
    <location>
        <begin position="84"/>
        <end position="117"/>
    </location>
</feature>
<evidence type="ECO:0000256" key="8">
    <source>
        <dbReference type="ARBA" id="ARBA00076447"/>
    </source>
</evidence>
<dbReference type="InterPro" id="IPR002048">
    <property type="entry name" value="EF_hand_dom"/>
</dbReference>
<dbReference type="GO" id="GO:0016020">
    <property type="term" value="C:membrane"/>
    <property type="evidence" value="ECO:0007669"/>
    <property type="project" value="InterPro"/>
</dbReference>
<dbReference type="OrthoDB" id="2423701at2759"/>
<evidence type="ECO:0000256" key="10">
    <source>
        <dbReference type="SAM" id="Phobius"/>
    </source>
</evidence>
<evidence type="ECO:0000256" key="6">
    <source>
        <dbReference type="ARBA" id="ARBA00066016"/>
    </source>
</evidence>
<dbReference type="Pfam" id="PF03661">
    <property type="entry name" value="TMEM33_Pom33"/>
    <property type="match status" value="1"/>
</dbReference>
<evidence type="ECO:0000256" key="5">
    <source>
        <dbReference type="ARBA" id="ARBA00056105"/>
    </source>
</evidence>
<feature type="transmembrane region" description="Helical" evidence="10">
    <location>
        <begin position="559"/>
        <end position="579"/>
    </location>
</feature>
<dbReference type="Gene3D" id="1.25.40.10">
    <property type="entry name" value="Tetratricopeptide repeat domain"/>
    <property type="match status" value="1"/>
</dbReference>
<evidence type="ECO:0000259" key="11">
    <source>
        <dbReference type="PROSITE" id="PS50222"/>
    </source>
</evidence>
<keyword evidence="10" id="KW-0472">Membrane</keyword>
<evidence type="ECO:0000256" key="4">
    <source>
        <dbReference type="ARBA" id="ARBA00022803"/>
    </source>
</evidence>
<dbReference type="Proteomes" id="UP000053237">
    <property type="component" value="Unassembled WGS sequence"/>
</dbReference>
<protein>
    <recommendedName>
        <fullName evidence="7">Hsp70-Hsp90 organising protein</fullName>
    </recommendedName>
    <alternativeName>
        <fullName evidence="8">Stress-inducible protein 1</fullName>
    </alternativeName>
</protein>
<dbReference type="GO" id="GO:0005737">
    <property type="term" value="C:cytoplasm"/>
    <property type="evidence" value="ECO:0007669"/>
    <property type="project" value="UniProtKB-SubCell"/>
</dbReference>
<dbReference type="FunFam" id="1.25.40.10:FF:000020">
    <property type="entry name" value="Stress-induced phosphoprotein 1"/>
    <property type="match status" value="1"/>
</dbReference>
<dbReference type="GO" id="GO:0005509">
    <property type="term" value="F:calcium ion binding"/>
    <property type="evidence" value="ECO:0007669"/>
    <property type="project" value="InterPro"/>
</dbReference>
<feature type="transmembrane region" description="Helical" evidence="10">
    <location>
        <begin position="445"/>
        <end position="464"/>
    </location>
</feature>
<keyword evidence="3" id="KW-0677">Repeat</keyword>
<dbReference type="AlphaFoldDB" id="A0A024FZF4"/>
<comment type="function">
    <text evidence="5">Acts as a co-chaperone and mediates the association of the chaperones HSP70 and HSP90 probably facilitating substrate transfer from HSP70 to HSP90. Stimulates HSP70 ATPase activity and, in contrast, inhibits HSP90 ATPase activity.</text>
</comment>
<evidence type="ECO:0000313" key="12">
    <source>
        <dbReference type="EMBL" id="CCI39425.1"/>
    </source>
</evidence>
<keyword evidence="2" id="KW-0963">Cytoplasm</keyword>
<feature type="transmembrane region" description="Helical" evidence="10">
    <location>
        <begin position="263"/>
        <end position="282"/>
    </location>
</feature>
<dbReference type="InterPro" id="IPR019734">
    <property type="entry name" value="TPR_rpt"/>
</dbReference>
<feature type="transmembrane region" description="Helical" evidence="10">
    <location>
        <begin position="678"/>
        <end position="699"/>
    </location>
</feature>
<dbReference type="PROSITE" id="PS50222">
    <property type="entry name" value="EF_HAND_2"/>
    <property type="match status" value="1"/>
</dbReference>
<feature type="transmembrane region" description="Helical" evidence="10">
    <location>
        <begin position="289"/>
        <end position="308"/>
    </location>
</feature>